<keyword evidence="4" id="KW-1185">Reference proteome</keyword>
<dbReference type="NCBIfam" id="TIGR02675">
    <property type="entry name" value="tape_meas_nterm"/>
    <property type="match status" value="1"/>
</dbReference>
<feature type="coiled-coil region" evidence="1">
    <location>
        <begin position="997"/>
        <end position="1054"/>
    </location>
</feature>
<name>A0ABV5CF02_9SPHI</name>
<organism evidence="3 4">
    <name type="scientific">Albibacterium profundi</name>
    <dbReference type="NCBI Taxonomy" id="3134906"/>
    <lineage>
        <taxon>Bacteria</taxon>
        <taxon>Pseudomonadati</taxon>
        <taxon>Bacteroidota</taxon>
        <taxon>Sphingobacteriia</taxon>
        <taxon>Sphingobacteriales</taxon>
        <taxon>Sphingobacteriaceae</taxon>
        <taxon>Albibacterium</taxon>
    </lineage>
</organism>
<gene>
    <name evidence="3" type="ORF">WKR92_09810</name>
</gene>
<dbReference type="EMBL" id="JBBVGT010000002">
    <property type="protein sequence ID" value="MFB5946127.1"/>
    <property type="molecule type" value="Genomic_DNA"/>
</dbReference>
<feature type="coiled-coil region" evidence="1">
    <location>
        <begin position="563"/>
        <end position="604"/>
    </location>
</feature>
<dbReference type="RefSeq" id="WP_375557656.1">
    <property type="nucleotide sequence ID" value="NZ_JBBVGT010000002.1"/>
</dbReference>
<proteinExistence type="predicted"/>
<evidence type="ECO:0000313" key="3">
    <source>
        <dbReference type="EMBL" id="MFB5946127.1"/>
    </source>
</evidence>
<evidence type="ECO:0000256" key="1">
    <source>
        <dbReference type="SAM" id="Coils"/>
    </source>
</evidence>
<evidence type="ECO:0000313" key="4">
    <source>
        <dbReference type="Proteomes" id="UP001580928"/>
    </source>
</evidence>
<accession>A0ABV5CF02</accession>
<reference evidence="3 4" key="1">
    <citation type="submission" date="2024-04" db="EMBL/GenBank/DDBJ databases">
        <title>Albibacterium profundi sp. nov., isolated from sediment of the Challenger Deep of Mariana Trench.</title>
        <authorList>
            <person name="Wang Y."/>
        </authorList>
    </citation>
    <scope>NUCLEOTIDE SEQUENCE [LARGE SCALE GENOMIC DNA]</scope>
    <source>
        <strain evidence="3 4">RHL897</strain>
    </source>
</reference>
<keyword evidence="1" id="KW-0175">Coiled coil</keyword>
<sequence length="1292" mass="143377">MINNDGALSFDAMIKDSQFNKSIMEMERRIRGLSDSTVKETSNMDKSFQRLSIAIAGYFSADAIAGFVTQMTTIRGEFQQLEIAFETMLGSKEKADQLMAQVIDLAAKTPFGLQDAAQGAKQLLAYGTASEDVIDTLTRLGDIASGLSVPMNDLVYLYGTTMTQGRLYTQDLNQFTGRGIPMIKELAKQFGVAENEVKGLVEAGKVGFPEVEKVIQNLTNEGGMFAGLMEKQSASLTGLIAQFQDAVEVMFNDLGESQEGFLADAILTATASVENYEKILDVLKVIILTFGAYKAAVIAASVAQTVFAASSKGVTVGLRLQYAALVLAEGAQKLLNRTMLANPYVLAATLLVGLVTSLRAFSKTASAAEKSQESLSNAMKRADEAATSEISKIKILQEQINNESLSRQTRNEKLQELIKLSPEYLNTLTLDSAKTEEGTKAINGYIEALKRKLQLQELETELQESLQRELDAENMENSATIYDQFTNALLNFNNESGRMIADAKDRVKANRNVVQSEKEVQKSIMERINAITESGEASKTENEETQKAVIKNVAYYDEEIAALKKKQKEQSKTAEEYKKFQAEINQLEKEREAITGEAAAKQAKKDANTKKKTFDEELEYKKKQYELYYKWVSYVGKNAADKEFEDLLKRGKSYSEYLKSQIQALEPKVLNQTATQEERKQYSSLNIQYDDITGAKSAMDVFKESISDAKNEAQTLIEYLDKLKEIKEDLGESDGLLGDDLNEATRIISEEETDTDKQIQDDLLERYRSYEQKRLDIAADYDRQITYMRSIGEEERAKIAEKERDKLISSISVDEMMNDDSWKNLFGNLDELTVQQIDTLIKEIEDKFESLSVHFDPIDLNAIRDKLNEARDIILKDNPFKAVGEAIKGVFNEGSENAGKSADQIKKDWKDLATSTEAAFDFVTNAISSAEFLKDAIGEVGSTAIASLSSVAAVSISVAAAIKTAEKASVILAIVQAALVAVQAIANVFKSVFQRHDRKLQKQIDQHKSAVEDLELAYQGLDRAINQALGSDIYRKQQQAIDNLEQQRRAVIMAQQAERDKKKSDSDKLREYDAQLIGINNRIEDITKDISASILQTDAKQFSDQLADAIVSAYSKGEDAAKAFEEVSRNVMQNAVKNALKLQFLEKPIQKAIEQLQNDMGSFASDGSFVFDGLSKSEQQKFKDTVANIGSGFGEALKLYDDLFKELDLGASDPFNALEGSIKGITEETASILAGNTNAIRVNQMEAISLIRQQLMYMLEIATNTRYNKHLESIDKKLDKLGSNPLDAKGVL</sequence>
<evidence type="ECO:0000259" key="2">
    <source>
        <dbReference type="Pfam" id="PF20155"/>
    </source>
</evidence>
<feature type="coiled-coil region" evidence="1">
    <location>
        <begin position="448"/>
        <end position="475"/>
    </location>
</feature>
<protein>
    <submittedName>
        <fullName evidence="3">Tape measure protein</fullName>
    </submittedName>
</protein>
<dbReference type="InterPro" id="IPR013491">
    <property type="entry name" value="Tape_meas_N"/>
</dbReference>
<dbReference type="Pfam" id="PF20155">
    <property type="entry name" value="TMP_3"/>
    <property type="match status" value="1"/>
</dbReference>
<comment type="caution">
    <text evidence="3">The sequence shown here is derived from an EMBL/GenBank/DDBJ whole genome shotgun (WGS) entry which is preliminary data.</text>
</comment>
<dbReference type="Proteomes" id="UP001580928">
    <property type="component" value="Unassembled WGS sequence"/>
</dbReference>
<feature type="domain" description="Tape measure protein N-terminal" evidence="2">
    <location>
        <begin position="70"/>
        <end position="255"/>
    </location>
</feature>